<proteinExistence type="inferred from homology"/>
<dbReference type="InterPro" id="IPR001544">
    <property type="entry name" value="Aminotrans_IV"/>
</dbReference>
<evidence type="ECO:0000256" key="10">
    <source>
        <dbReference type="ARBA" id="ARBA00023304"/>
    </source>
</evidence>
<dbReference type="Proteomes" id="UP000655037">
    <property type="component" value="Unassembled WGS sequence"/>
</dbReference>
<dbReference type="SUPFAM" id="SSF56752">
    <property type="entry name" value="D-aminoacid aminotransferase-like PLP-dependent enzymes"/>
    <property type="match status" value="1"/>
</dbReference>
<comment type="catalytic activity">
    <reaction evidence="11">
        <text>L-valine + 2-oxoglutarate = 3-methyl-2-oxobutanoate + L-glutamate</text>
        <dbReference type="Rhea" id="RHEA:24813"/>
        <dbReference type="ChEBI" id="CHEBI:11851"/>
        <dbReference type="ChEBI" id="CHEBI:16810"/>
        <dbReference type="ChEBI" id="CHEBI:29985"/>
        <dbReference type="ChEBI" id="CHEBI:57762"/>
        <dbReference type="EC" id="2.6.1.42"/>
    </reaction>
</comment>
<dbReference type="InterPro" id="IPR050571">
    <property type="entry name" value="Class-IV_PLP-Dep_Aminotrnsfr"/>
</dbReference>
<reference evidence="14" key="1">
    <citation type="submission" date="2020-11" db="EMBL/GenBank/DDBJ databases">
        <title>Agrobacterium vitis strain K377 genome.</title>
        <authorList>
            <person name="Xi H."/>
        </authorList>
    </citation>
    <scope>NUCLEOTIDE SEQUENCE</scope>
    <source>
        <strain evidence="14">K377</strain>
    </source>
</reference>
<dbReference type="GO" id="GO:0009082">
    <property type="term" value="P:branched-chain amino acid biosynthetic process"/>
    <property type="evidence" value="ECO:0007669"/>
    <property type="project" value="UniProtKB-KW"/>
</dbReference>
<keyword evidence="10" id="KW-0100">Branched-chain amino acid biosynthesis</keyword>
<dbReference type="FunFam" id="3.20.10.10:FF:000002">
    <property type="entry name" value="D-alanine aminotransferase"/>
    <property type="match status" value="1"/>
</dbReference>
<comment type="catalytic activity">
    <reaction evidence="12">
        <text>L-isoleucine + 2-oxoglutarate = (S)-3-methyl-2-oxopentanoate + L-glutamate</text>
        <dbReference type="Rhea" id="RHEA:24801"/>
        <dbReference type="ChEBI" id="CHEBI:16810"/>
        <dbReference type="ChEBI" id="CHEBI:29985"/>
        <dbReference type="ChEBI" id="CHEBI:35146"/>
        <dbReference type="ChEBI" id="CHEBI:58045"/>
        <dbReference type="EC" id="2.6.1.42"/>
    </reaction>
</comment>
<dbReference type="EC" id="2.6.1.42" evidence="7"/>
<dbReference type="InterPro" id="IPR043132">
    <property type="entry name" value="BCAT-like_C"/>
</dbReference>
<dbReference type="NCBIfam" id="NF005209">
    <property type="entry name" value="PRK06680.1"/>
    <property type="match status" value="1"/>
</dbReference>
<organism evidence="14 15">
    <name type="scientific">Agrobacterium vitis</name>
    <name type="common">Rhizobium vitis</name>
    <dbReference type="NCBI Taxonomy" id="373"/>
    <lineage>
        <taxon>Bacteria</taxon>
        <taxon>Pseudomonadati</taxon>
        <taxon>Pseudomonadota</taxon>
        <taxon>Alphaproteobacteria</taxon>
        <taxon>Hyphomicrobiales</taxon>
        <taxon>Rhizobiaceae</taxon>
        <taxon>Rhizobium/Agrobacterium group</taxon>
        <taxon>Agrobacterium</taxon>
    </lineage>
</organism>
<evidence type="ECO:0000256" key="9">
    <source>
        <dbReference type="ARBA" id="ARBA00022898"/>
    </source>
</evidence>
<evidence type="ECO:0000256" key="8">
    <source>
        <dbReference type="ARBA" id="ARBA00014472"/>
    </source>
</evidence>
<accession>A0AAE2R976</accession>
<comment type="catalytic activity">
    <reaction evidence="13">
        <text>L-leucine + 2-oxoglutarate = 4-methyl-2-oxopentanoate + L-glutamate</text>
        <dbReference type="Rhea" id="RHEA:18321"/>
        <dbReference type="ChEBI" id="CHEBI:16810"/>
        <dbReference type="ChEBI" id="CHEBI:17865"/>
        <dbReference type="ChEBI" id="CHEBI:29985"/>
        <dbReference type="ChEBI" id="CHEBI:57427"/>
        <dbReference type="EC" id="2.6.1.42"/>
    </reaction>
</comment>
<dbReference type="PANTHER" id="PTHR42743">
    <property type="entry name" value="AMINO-ACID AMINOTRANSFERASE"/>
    <property type="match status" value="1"/>
</dbReference>
<dbReference type="GO" id="GO:0004084">
    <property type="term" value="F:branched-chain-amino-acid transaminase activity"/>
    <property type="evidence" value="ECO:0007669"/>
    <property type="project" value="UniProtKB-EC"/>
</dbReference>
<comment type="similarity">
    <text evidence="6">Belongs to the class-IV pyridoxal-phosphate-dependent aminotransferase family.</text>
</comment>
<evidence type="ECO:0000256" key="1">
    <source>
        <dbReference type="ARBA" id="ARBA00001933"/>
    </source>
</evidence>
<evidence type="ECO:0000256" key="7">
    <source>
        <dbReference type="ARBA" id="ARBA00013053"/>
    </source>
</evidence>
<comment type="pathway">
    <text evidence="5">Amino-acid biosynthesis; L-leucine biosynthesis; L-leucine from 3-methyl-2-oxobutanoate: step 4/4.</text>
</comment>
<evidence type="ECO:0000256" key="6">
    <source>
        <dbReference type="ARBA" id="ARBA00009320"/>
    </source>
</evidence>
<evidence type="ECO:0000313" key="14">
    <source>
        <dbReference type="EMBL" id="MBF2713264.1"/>
    </source>
</evidence>
<comment type="caution">
    <text evidence="14">The sequence shown here is derived from an EMBL/GenBank/DDBJ whole genome shotgun (WGS) entry which is preliminary data.</text>
</comment>
<dbReference type="Pfam" id="PF01063">
    <property type="entry name" value="Aminotran_4"/>
    <property type="match status" value="1"/>
</dbReference>
<comment type="pathway">
    <text evidence="4">Amino-acid biosynthesis; L-valine biosynthesis; L-valine from pyruvate: step 4/4.</text>
</comment>
<evidence type="ECO:0000313" key="15">
    <source>
        <dbReference type="Proteomes" id="UP000655037"/>
    </source>
</evidence>
<keyword evidence="9" id="KW-0663">Pyridoxal phosphate</keyword>
<evidence type="ECO:0000256" key="4">
    <source>
        <dbReference type="ARBA" id="ARBA00004931"/>
    </source>
</evidence>
<dbReference type="Gene3D" id="3.20.10.10">
    <property type="entry name" value="D-amino Acid Aminotransferase, subunit A, domain 2"/>
    <property type="match status" value="1"/>
</dbReference>
<comment type="pathway">
    <text evidence="3">Amino-acid biosynthesis; L-isoleucine biosynthesis; L-isoleucine from 2-oxobutanoate: step 4/4.</text>
</comment>
<evidence type="ECO:0000256" key="11">
    <source>
        <dbReference type="ARBA" id="ARBA00048212"/>
    </source>
</evidence>
<gene>
    <name evidence="14" type="ORF">IEI95_003250</name>
</gene>
<dbReference type="Gene3D" id="3.30.470.10">
    <property type="match status" value="1"/>
</dbReference>
<dbReference type="EMBL" id="JACXXJ020000003">
    <property type="protein sequence ID" value="MBF2713264.1"/>
    <property type="molecule type" value="Genomic_DNA"/>
</dbReference>
<dbReference type="GO" id="GO:0008652">
    <property type="term" value="P:amino acid biosynthetic process"/>
    <property type="evidence" value="ECO:0007669"/>
    <property type="project" value="UniProtKB-ARBA"/>
</dbReference>
<evidence type="ECO:0000256" key="13">
    <source>
        <dbReference type="ARBA" id="ARBA00049229"/>
    </source>
</evidence>
<dbReference type="InterPro" id="IPR036038">
    <property type="entry name" value="Aminotransferase-like"/>
</dbReference>
<dbReference type="AlphaFoldDB" id="A0AAE2R976"/>
<dbReference type="InterPro" id="IPR043131">
    <property type="entry name" value="BCAT-like_N"/>
</dbReference>
<dbReference type="RefSeq" id="WP_194415904.1">
    <property type="nucleotide sequence ID" value="NZ_JACXXJ020000003.1"/>
</dbReference>
<keyword evidence="10" id="KW-0028">Amino-acid biosynthesis</keyword>
<sequence>MSNPALRTVYLNGAFLAENEAHISIFDRGFLFGDGIYEVTAVLDGKLVDSALHMARLERSVGEIGGHLPVSTDEIVEIERRLIAENGLKEGMIYLQYTRGAEDRNFLYSEDLAPTLLLFTQSKSLDVASVMEKGLKVKTVTDQRWARRDIKSVCLLPQVLAKRAAKAEGCDEAWMVEDGFVTEGASSTAYIVTADDKIITRANSNATLPGCTRLALLQLAKEHGLVIEERPFSVEEALVAREAALTSASNFIVPITTIDGKPVGDGKPGPVVTRLRALYMENARRTAI</sequence>
<evidence type="ECO:0000256" key="12">
    <source>
        <dbReference type="ARBA" id="ARBA00048798"/>
    </source>
</evidence>
<evidence type="ECO:0000256" key="3">
    <source>
        <dbReference type="ARBA" id="ARBA00004824"/>
    </source>
</evidence>
<name>A0AAE2R976_AGRVI</name>
<dbReference type="PANTHER" id="PTHR42743:SF11">
    <property type="entry name" value="AMINODEOXYCHORISMATE LYASE"/>
    <property type="match status" value="1"/>
</dbReference>
<dbReference type="GO" id="GO:0005829">
    <property type="term" value="C:cytosol"/>
    <property type="evidence" value="ECO:0007669"/>
    <property type="project" value="TreeGrafter"/>
</dbReference>
<evidence type="ECO:0000256" key="5">
    <source>
        <dbReference type="ARBA" id="ARBA00005072"/>
    </source>
</evidence>
<evidence type="ECO:0000256" key="2">
    <source>
        <dbReference type="ARBA" id="ARBA00003109"/>
    </source>
</evidence>
<comment type="function">
    <text evidence="2">Acts on leucine, isoleucine and valine.</text>
</comment>
<protein>
    <recommendedName>
        <fullName evidence="8">Probable branched-chain-amino-acid aminotransferase</fullName>
        <ecNumber evidence="7">2.6.1.42</ecNumber>
    </recommendedName>
</protein>
<comment type="cofactor">
    <cofactor evidence="1">
        <name>pyridoxal 5'-phosphate</name>
        <dbReference type="ChEBI" id="CHEBI:597326"/>
    </cofactor>
</comment>
<dbReference type="CDD" id="cd01558">
    <property type="entry name" value="D-AAT_like"/>
    <property type="match status" value="1"/>
</dbReference>